<dbReference type="SUPFAM" id="SSF69572">
    <property type="entry name" value="Activating enzymes of the ubiquitin-like proteins"/>
    <property type="match status" value="1"/>
</dbReference>
<evidence type="ECO:0000313" key="1">
    <source>
        <dbReference type="EMBL" id="QSB12703.1"/>
    </source>
</evidence>
<dbReference type="InterPro" id="IPR022291">
    <property type="entry name" value="Bacteriocin_synth_cyclodeHase"/>
</dbReference>
<protein>
    <submittedName>
        <fullName evidence="1">TOMM leader peptide-binding protein</fullName>
    </submittedName>
</protein>
<dbReference type="Gene3D" id="3.40.50.720">
    <property type="entry name" value="NAD(P)-binding Rossmann-like Domain"/>
    <property type="match status" value="1"/>
</dbReference>
<dbReference type="AlphaFoldDB" id="A0A895YB58"/>
<keyword evidence="2" id="KW-1185">Reference proteome</keyword>
<gene>
    <name evidence="1" type="ORF">JQS43_13445</name>
</gene>
<accession>A0A895YB58</accession>
<organism evidence="1 2">
    <name type="scientific">Natronosporangium hydrolyticum</name>
    <dbReference type="NCBI Taxonomy" id="2811111"/>
    <lineage>
        <taxon>Bacteria</taxon>
        <taxon>Bacillati</taxon>
        <taxon>Actinomycetota</taxon>
        <taxon>Actinomycetes</taxon>
        <taxon>Micromonosporales</taxon>
        <taxon>Micromonosporaceae</taxon>
        <taxon>Natronosporangium</taxon>
    </lineage>
</organism>
<dbReference type="EMBL" id="CP070499">
    <property type="protein sequence ID" value="QSB12703.1"/>
    <property type="molecule type" value="Genomic_DNA"/>
</dbReference>
<dbReference type="RefSeq" id="WP_239674743.1">
    <property type="nucleotide sequence ID" value="NZ_CP070499.1"/>
</dbReference>
<reference evidence="1" key="1">
    <citation type="submission" date="2021-02" db="EMBL/GenBank/DDBJ databases">
        <title>Natrosporangium hydrolyticum gen. nov., sp. nov, a haloalkaliphilic actinobacterium from a soda solonchak soil.</title>
        <authorList>
            <person name="Sorokin D.Y."/>
            <person name="Khijniak T.V."/>
            <person name="Zakharycheva A.P."/>
            <person name="Boueva O.V."/>
            <person name="Ariskina E.V."/>
            <person name="Hahnke R.L."/>
            <person name="Bunk B."/>
            <person name="Sproer C."/>
            <person name="Schumann P."/>
            <person name="Evtushenko L.I."/>
            <person name="Kublanov I.V."/>
        </authorList>
    </citation>
    <scope>NUCLEOTIDE SEQUENCE</scope>
    <source>
        <strain evidence="1">DSM 106523</strain>
    </source>
</reference>
<dbReference type="InterPro" id="IPR035985">
    <property type="entry name" value="Ubiquitin-activating_enz"/>
</dbReference>
<evidence type="ECO:0000313" key="2">
    <source>
        <dbReference type="Proteomes" id="UP000662857"/>
    </source>
</evidence>
<dbReference type="Proteomes" id="UP000662857">
    <property type="component" value="Chromosome"/>
</dbReference>
<dbReference type="NCBIfam" id="TIGR03882">
    <property type="entry name" value="cyclo_dehyd_2"/>
    <property type="match status" value="1"/>
</dbReference>
<sequence length="364" mass="39099">MATPHESDPATFALASTARVMEDGSGRFRIRTGVWNFEEAVIDVSAEPPAVAATVQSALRALADGVTILTDHLDPQLLPIERANVERLFADLAQAGVVVAAQDRLDQQAITAALLGRLVSPYPGGGDPPEREVRFWSDSPGAVAQAERLAEDLRLRLVPLPEATVTQLERADLTSNIEAYQTSNTVAELRGQLAGAAAVVTCFLRPSVPVLRNLNRVLEGQDVPWVSALVDGPFLSAVGVKSPHSGCFECFEQRSLARLEDHVAYHEFTRTAIGAPPPRGSDAPVMHLLASLAVTEGYLHAATGSSRLSGRAVSVHLPTFEIQTQDLLRMPNCPACGRVSKQRLREINFNSRAAVDRIVSAALQ</sequence>
<name>A0A895YB58_9ACTN</name>
<proteinExistence type="predicted"/>
<dbReference type="KEGG" id="nhy:JQS43_13445"/>
<dbReference type="GO" id="GO:0008641">
    <property type="term" value="F:ubiquitin-like modifier activating enzyme activity"/>
    <property type="evidence" value="ECO:0007669"/>
    <property type="project" value="InterPro"/>
</dbReference>